<dbReference type="InterPro" id="IPR000160">
    <property type="entry name" value="GGDEF_dom"/>
</dbReference>
<dbReference type="AlphaFoldDB" id="A0A839ESW0"/>
<dbReference type="SMART" id="SM00267">
    <property type="entry name" value="GGDEF"/>
    <property type="match status" value="1"/>
</dbReference>
<evidence type="ECO:0000256" key="2">
    <source>
        <dbReference type="SAM" id="MobiDB-lite"/>
    </source>
</evidence>
<accession>A0A839ESW0</accession>
<dbReference type="EMBL" id="JACGXL010000001">
    <property type="protein sequence ID" value="MBA8886845.1"/>
    <property type="molecule type" value="Genomic_DNA"/>
</dbReference>
<sequence length="318" mass="34731">MATDAIHAGDTTPGFDDPASQEPFGSHLERIEALPTLGPRVRTALRIRRGIDGCVDALLTLANRLRDGRMGGSERIRATPMHAEDSVAACVAGLQSLRAQLEASLCLGHHLDNELRLARRMLQRMREDLRRAEMRCKQASHAALHDPLTGLPNRTSFEERSRRALALHGPRALAFSVAYIDLDGFKAINDVHGHAIGDRLLKVIGRRLMHAVRAEDSITRHGGDEFACLLLDIQSEAHVTSIAHKLFDAISAPCMLGTLTLHVRASVGVALYPKDGATVEALLQSADIAMFWAKKHRLGHAFFSHVPTDRLSKPTASG</sequence>
<gene>
    <name evidence="4" type="ORF">FHW12_001036</name>
</gene>
<dbReference type="PANTHER" id="PTHR46663">
    <property type="entry name" value="DIGUANYLATE CYCLASE DGCT-RELATED"/>
    <property type="match status" value="1"/>
</dbReference>
<reference evidence="4 5" key="1">
    <citation type="submission" date="2020-07" db="EMBL/GenBank/DDBJ databases">
        <title>Genomic Encyclopedia of Type Strains, Phase IV (KMG-V): Genome sequencing to study the core and pangenomes of soil and plant-associated prokaryotes.</title>
        <authorList>
            <person name="Whitman W."/>
        </authorList>
    </citation>
    <scope>NUCLEOTIDE SEQUENCE [LARGE SCALE GENOMIC DNA]</scope>
    <source>
        <strain evidence="4 5">RH2WT43</strain>
    </source>
</reference>
<dbReference type="InterPro" id="IPR043128">
    <property type="entry name" value="Rev_trsase/Diguanyl_cyclase"/>
</dbReference>
<organism evidence="4 5">
    <name type="scientific">Dokdonella fugitiva</name>
    <dbReference type="NCBI Taxonomy" id="328517"/>
    <lineage>
        <taxon>Bacteria</taxon>
        <taxon>Pseudomonadati</taxon>
        <taxon>Pseudomonadota</taxon>
        <taxon>Gammaproteobacteria</taxon>
        <taxon>Lysobacterales</taxon>
        <taxon>Rhodanobacteraceae</taxon>
        <taxon>Dokdonella</taxon>
    </lineage>
</organism>
<dbReference type="PROSITE" id="PS50887">
    <property type="entry name" value="GGDEF"/>
    <property type="match status" value="1"/>
</dbReference>
<dbReference type="PANTHER" id="PTHR46663:SF2">
    <property type="entry name" value="GGDEF DOMAIN-CONTAINING PROTEIN"/>
    <property type="match status" value="1"/>
</dbReference>
<dbReference type="Proteomes" id="UP000550401">
    <property type="component" value="Unassembled WGS sequence"/>
</dbReference>
<feature type="coiled-coil region" evidence="1">
    <location>
        <begin position="115"/>
        <end position="142"/>
    </location>
</feature>
<evidence type="ECO:0000259" key="3">
    <source>
        <dbReference type="PROSITE" id="PS50887"/>
    </source>
</evidence>
<dbReference type="CDD" id="cd01949">
    <property type="entry name" value="GGDEF"/>
    <property type="match status" value="1"/>
</dbReference>
<protein>
    <submittedName>
        <fullName evidence="4">Diguanylate cyclase (GGDEF)-like protein</fullName>
    </submittedName>
</protein>
<evidence type="ECO:0000256" key="1">
    <source>
        <dbReference type="SAM" id="Coils"/>
    </source>
</evidence>
<dbReference type="SUPFAM" id="SSF55073">
    <property type="entry name" value="Nucleotide cyclase"/>
    <property type="match status" value="1"/>
</dbReference>
<keyword evidence="5" id="KW-1185">Reference proteome</keyword>
<feature type="domain" description="GGDEF" evidence="3">
    <location>
        <begin position="173"/>
        <end position="308"/>
    </location>
</feature>
<dbReference type="Pfam" id="PF00990">
    <property type="entry name" value="GGDEF"/>
    <property type="match status" value="1"/>
</dbReference>
<dbReference type="NCBIfam" id="TIGR00254">
    <property type="entry name" value="GGDEF"/>
    <property type="match status" value="1"/>
</dbReference>
<feature type="region of interest" description="Disordered" evidence="2">
    <location>
        <begin position="1"/>
        <end position="23"/>
    </location>
</feature>
<dbReference type="RefSeq" id="WP_182529887.1">
    <property type="nucleotide sequence ID" value="NZ_JACGXL010000001.1"/>
</dbReference>
<comment type="caution">
    <text evidence="4">The sequence shown here is derived from an EMBL/GenBank/DDBJ whole genome shotgun (WGS) entry which is preliminary data.</text>
</comment>
<dbReference type="InterPro" id="IPR052163">
    <property type="entry name" value="DGC-Regulatory_Protein"/>
</dbReference>
<name>A0A839ESW0_9GAMM</name>
<evidence type="ECO:0000313" key="4">
    <source>
        <dbReference type="EMBL" id="MBA8886845.1"/>
    </source>
</evidence>
<dbReference type="Gene3D" id="3.30.70.270">
    <property type="match status" value="1"/>
</dbReference>
<keyword evidence="1" id="KW-0175">Coiled coil</keyword>
<dbReference type="InterPro" id="IPR029787">
    <property type="entry name" value="Nucleotide_cyclase"/>
</dbReference>
<evidence type="ECO:0000313" key="5">
    <source>
        <dbReference type="Proteomes" id="UP000550401"/>
    </source>
</evidence>
<proteinExistence type="predicted"/>